<dbReference type="Gene3D" id="1.10.1740.10">
    <property type="match status" value="1"/>
</dbReference>
<keyword evidence="4 6" id="KW-0238">DNA-binding</keyword>
<comment type="subunit">
    <text evidence="6">Interacts with RsgI.</text>
</comment>
<dbReference type="SUPFAM" id="SSF88946">
    <property type="entry name" value="Sigma2 domain of RNA polymerase sigma factors"/>
    <property type="match status" value="1"/>
</dbReference>
<keyword evidence="6" id="KW-0346">Stress response</keyword>
<evidence type="ECO:0000256" key="6">
    <source>
        <dbReference type="HAMAP-Rule" id="MF_02064"/>
    </source>
</evidence>
<feature type="domain" description="RNA polymerase sigma-70 region 2" evidence="9">
    <location>
        <begin position="36"/>
        <end position="106"/>
    </location>
</feature>
<reference evidence="10 11" key="2">
    <citation type="submission" date="2017-09" db="EMBL/GenBank/DDBJ databases">
        <title>Bacillus patelloidae sp. nov., isolated from the intestinal tract of a marine limpet.</title>
        <authorList>
            <person name="Liu R."/>
            <person name="Dong C."/>
            <person name="Shao Z."/>
        </authorList>
    </citation>
    <scope>NUCLEOTIDE SEQUENCE [LARGE SCALE GENOMIC DNA]</scope>
    <source>
        <strain evidence="10 11">SA5d-4</strain>
    </source>
</reference>
<evidence type="ECO:0000313" key="11">
    <source>
        <dbReference type="Proteomes" id="UP000217083"/>
    </source>
</evidence>
<dbReference type="NCBIfam" id="TIGR02937">
    <property type="entry name" value="sigma70-ECF"/>
    <property type="match status" value="1"/>
</dbReference>
<comment type="caution">
    <text evidence="10">The sequence shown here is derived from an EMBL/GenBank/DDBJ whole genome shotgun (WGS) entry which is preliminary data.</text>
</comment>
<dbReference type="RefSeq" id="WP_094926214.1">
    <property type="nucleotide sequence ID" value="NZ_NPIA01000009.1"/>
</dbReference>
<dbReference type="EMBL" id="NPIA01000009">
    <property type="protein sequence ID" value="OZM55983.1"/>
    <property type="molecule type" value="Genomic_DNA"/>
</dbReference>
<keyword evidence="8" id="KW-1133">Transmembrane helix</keyword>
<reference evidence="11" key="1">
    <citation type="submission" date="2017-08" db="EMBL/GenBank/DDBJ databases">
        <authorList>
            <person name="Huang Z."/>
        </authorList>
    </citation>
    <scope>NUCLEOTIDE SEQUENCE [LARGE SCALE GENOMIC DNA]</scope>
    <source>
        <strain evidence="11">SA5d-4</strain>
    </source>
</reference>
<feature type="coiled-coil region" evidence="7">
    <location>
        <begin position="101"/>
        <end position="141"/>
    </location>
</feature>
<sequence length="249" mass="29400">MSSINIKSIISGLKDKAVENKIKEIQKGNEDLRNDFIQQYRPFIKKVASKVCKRYINDSMDEYSIGLLAFNEAIDQYTDDQGAKFLTFANMVIQRRLIDHIRKEERQNRNIYLERDENEDEDRSEESYAEKKAALDQYDQEKQAEMRMHEIEEYRNMLIDFKISFAVLSKECPKHIDARENAINIAKMVAKSEVFSNYLLERKQLPIKDLLEHVDCSRKTIERNRKYIIAIALIYIGKFTALASYIDYK</sequence>
<dbReference type="AlphaFoldDB" id="A0A263BQJ6"/>
<evidence type="ECO:0000256" key="8">
    <source>
        <dbReference type="SAM" id="Phobius"/>
    </source>
</evidence>
<keyword evidence="2 6" id="KW-0805">Transcription regulation</keyword>
<dbReference type="NCBIfam" id="TIGR02895">
    <property type="entry name" value="spore_sigI"/>
    <property type="match status" value="1"/>
</dbReference>
<keyword evidence="3 6" id="KW-0731">Sigma factor</keyword>
<dbReference type="Proteomes" id="UP000217083">
    <property type="component" value="Unassembled WGS sequence"/>
</dbReference>
<feature type="transmembrane region" description="Helical" evidence="8">
    <location>
        <begin position="227"/>
        <end position="246"/>
    </location>
</feature>
<dbReference type="PANTHER" id="PTHR30385">
    <property type="entry name" value="SIGMA FACTOR F FLAGELLAR"/>
    <property type="match status" value="1"/>
</dbReference>
<feature type="DNA-binding region" description="H-T-H motif" evidence="6">
    <location>
        <begin position="207"/>
        <end position="226"/>
    </location>
</feature>
<name>A0A263BQJ6_9BACI</name>
<feature type="short sequence motif" description="Polymerase core binding" evidence="6">
    <location>
        <begin position="61"/>
        <end position="74"/>
    </location>
</feature>
<keyword evidence="8" id="KW-0472">Membrane</keyword>
<dbReference type="InterPro" id="IPR007627">
    <property type="entry name" value="RNA_pol_sigma70_r2"/>
</dbReference>
<dbReference type="HAMAP" id="MF_02064">
    <property type="entry name" value="Sigma70_SigI"/>
    <property type="match status" value="1"/>
</dbReference>
<dbReference type="GO" id="GO:0006352">
    <property type="term" value="P:DNA-templated transcription initiation"/>
    <property type="evidence" value="ECO:0007669"/>
    <property type="project" value="UniProtKB-UniRule"/>
</dbReference>
<comment type="similarity">
    <text evidence="6">Belongs to the sigma-70 factor family. SigI subfamily.</text>
</comment>
<proteinExistence type="inferred from homology"/>
<evidence type="ECO:0000256" key="3">
    <source>
        <dbReference type="ARBA" id="ARBA00023082"/>
    </source>
</evidence>
<keyword evidence="8" id="KW-0812">Transmembrane</keyword>
<dbReference type="InterPro" id="IPR014244">
    <property type="entry name" value="RNA_pol_sigma-I"/>
</dbReference>
<organism evidence="10 11">
    <name type="scientific">Lottiidibacillus patelloidae</name>
    <dbReference type="NCBI Taxonomy" id="2670334"/>
    <lineage>
        <taxon>Bacteria</taxon>
        <taxon>Bacillati</taxon>
        <taxon>Bacillota</taxon>
        <taxon>Bacilli</taxon>
        <taxon>Bacillales</taxon>
        <taxon>Bacillaceae</taxon>
        <taxon>Lottiidibacillus</taxon>
    </lineage>
</organism>
<protein>
    <recommendedName>
        <fullName evidence="6">RNA polymerase sigma factor SigI</fullName>
    </recommendedName>
</protein>
<evidence type="ECO:0000256" key="7">
    <source>
        <dbReference type="SAM" id="Coils"/>
    </source>
</evidence>
<dbReference type="PIRSF" id="PIRSF038953">
    <property type="entry name" value="SigI"/>
    <property type="match status" value="1"/>
</dbReference>
<keyword evidence="1 6" id="KW-0963">Cytoplasm</keyword>
<keyword evidence="5 6" id="KW-0804">Transcription</keyword>
<evidence type="ECO:0000313" key="10">
    <source>
        <dbReference type="EMBL" id="OZM55983.1"/>
    </source>
</evidence>
<evidence type="ECO:0000256" key="4">
    <source>
        <dbReference type="ARBA" id="ARBA00023125"/>
    </source>
</evidence>
<dbReference type="Pfam" id="PF04542">
    <property type="entry name" value="Sigma70_r2"/>
    <property type="match status" value="1"/>
</dbReference>
<gene>
    <name evidence="6 10" type="primary">sigI</name>
    <name evidence="10" type="ORF">CIB95_14145</name>
</gene>
<dbReference type="GO" id="GO:0005737">
    <property type="term" value="C:cytoplasm"/>
    <property type="evidence" value="ECO:0007669"/>
    <property type="project" value="UniProtKB-SubCell"/>
</dbReference>
<keyword evidence="7" id="KW-0175">Coiled coil</keyword>
<comment type="function">
    <text evidence="6">Sigma factors are initiation factors that promote the attachment of RNA polymerase to specific initiation sites and are then released.</text>
</comment>
<keyword evidence="11" id="KW-1185">Reference proteome</keyword>
<accession>A0A263BQJ6</accession>
<dbReference type="GO" id="GO:0016987">
    <property type="term" value="F:sigma factor activity"/>
    <property type="evidence" value="ECO:0007669"/>
    <property type="project" value="UniProtKB-UniRule"/>
</dbReference>
<dbReference type="GO" id="GO:0003677">
    <property type="term" value="F:DNA binding"/>
    <property type="evidence" value="ECO:0007669"/>
    <property type="project" value="UniProtKB-UniRule"/>
</dbReference>
<dbReference type="InterPro" id="IPR013325">
    <property type="entry name" value="RNA_pol_sigma_r2"/>
</dbReference>
<comment type="subcellular location">
    <subcellularLocation>
        <location evidence="6">Cytoplasm</location>
    </subcellularLocation>
</comment>
<evidence type="ECO:0000259" key="9">
    <source>
        <dbReference type="Pfam" id="PF04542"/>
    </source>
</evidence>
<evidence type="ECO:0000256" key="2">
    <source>
        <dbReference type="ARBA" id="ARBA00023015"/>
    </source>
</evidence>
<evidence type="ECO:0000256" key="5">
    <source>
        <dbReference type="ARBA" id="ARBA00023163"/>
    </source>
</evidence>
<evidence type="ECO:0000256" key="1">
    <source>
        <dbReference type="ARBA" id="ARBA00022490"/>
    </source>
</evidence>
<dbReference type="InterPro" id="IPR014284">
    <property type="entry name" value="RNA_pol_sigma-70_dom"/>
</dbReference>
<dbReference type="PANTHER" id="PTHR30385:SF6">
    <property type="entry name" value="RNA POLYMERASE SIGMA FACTOR SIGI"/>
    <property type="match status" value="1"/>
</dbReference>
<comment type="activity regulation">
    <text evidence="6">Negatively regulated by the anti-sigma-I factor RsgI.</text>
</comment>